<sequence>MVASSVAVFAGWAQAFAVDKLAKSDVDYRDRPKGRERCDNCRVWVPPDSCKSVEGAISASGWRNIWRPAVVQNAIVPDPEERLTKDDVAYQNVPKGRQRCDNCDVFLPPNGCTSVQGKISPRGWCNIWRQAKLER</sequence>
<dbReference type="Proteomes" id="UP001144323">
    <property type="component" value="Unassembled WGS sequence"/>
</dbReference>
<evidence type="ECO:0000313" key="2">
    <source>
        <dbReference type="Proteomes" id="UP001144323"/>
    </source>
</evidence>
<keyword evidence="2" id="KW-1185">Reference proteome</keyword>
<accession>A0A9W6GYU8</accession>
<evidence type="ECO:0000313" key="1">
    <source>
        <dbReference type="EMBL" id="GLI95340.1"/>
    </source>
</evidence>
<dbReference type="EMBL" id="BSEC01000003">
    <property type="protein sequence ID" value="GLI95340.1"/>
    <property type="molecule type" value="Genomic_DNA"/>
</dbReference>
<comment type="caution">
    <text evidence="1">The sequence shown here is derived from an EMBL/GenBank/DDBJ whole genome shotgun (WGS) entry which is preliminary data.</text>
</comment>
<protein>
    <recommendedName>
        <fullName evidence="3">High-potential iron-sulfur protein</fullName>
    </recommendedName>
</protein>
<dbReference type="SUPFAM" id="SSF57652">
    <property type="entry name" value="HIPIP (high potential iron protein)"/>
    <property type="match status" value="2"/>
</dbReference>
<dbReference type="GO" id="GO:0009055">
    <property type="term" value="F:electron transfer activity"/>
    <property type="evidence" value="ECO:0007669"/>
    <property type="project" value="InterPro"/>
</dbReference>
<dbReference type="GO" id="GO:0019646">
    <property type="term" value="P:aerobic electron transport chain"/>
    <property type="evidence" value="ECO:0007669"/>
    <property type="project" value="InterPro"/>
</dbReference>
<name>A0A9W6GYU8_9HYPH</name>
<dbReference type="Gene3D" id="4.10.490.10">
    <property type="entry name" value="High potential iron-sulphur protein"/>
    <property type="match status" value="2"/>
</dbReference>
<dbReference type="RefSeq" id="WP_281806121.1">
    <property type="nucleotide sequence ID" value="NZ_BSEC01000003.1"/>
</dbReference>
<dbReference type="InterPro" id="IPR036369">
    <property type="entry name" value="HIPIP_sf"/>
</dbReference>
<gene>
    <name evidence="1" type="ORF">LMG27198_43320</name>
</gene>
<proteinExistence type="predicted"/>
<reference evidence="1" key="1">
    <citation type="journal article" date="2023" name="Int. J. Syst. Evol. Microbiol.">
        <title>Methylocystis iwaonis sp. nov., a type II methane-oxidizing bacterium from surface soil of a rice paddy field in Japan, and emended description of the genus Methylocystis (ex Whittenbury et al. 1970) Bowman et al. 1993.</title>
        <authorList>
            <person name="Kaise H."/>
            <person name="Sawadogo J.B."/>
            <person name="Alam M.S."/>
            <person name="Ueno C."/>
            <person name="Dianou D."/>
            <person name="Shinjo R."/>
            <person name="Asakawa S."/>
        </authorList>
    </citation>
    <scope>NUCLEOTIDE SEQUENCE</scope>
    <source>
        <strain evidence="1">LMG27198</strain>
    </source>
</reference>
<evidence type="ECO:0008006" key="3">
    <source>
        <dbReference type="Google" id="ProtNLM"/>
    </source>
</evidence>
<organism evidence="1 2">
    <name type="scientific">Methylocystis echinoides</name>
    <dbReference type="NCBI Taxonomy" id="29468"/>
    <lineage>
        <taxon>Bacteria</taxon>
        <taxon>Pseudomonadati</taxon>
        <taxon>Pseudomonadota</taxon>
        <taxon>Alphaproteobacteria</taxon>
        <taxon>Hyphomicrobiales</taxon>
        <taxon>Methylocystaceae</taxon>
        <taxon>Methylocystis</taxon>
    </lineage>
</organism>
<dbReference type="AlphaFoldDB" id="A0A9W6GYU8"/>